<feature type="domain" description="ABC transporter" evidence="5">
    <location>
        <begin position="4"/>
        <end position="234"/>
    </location>
</feature>
<dbReference type="InterPro" id="IPR003439">
    <property type="entry name" value="ABC_transporter-like_ATP-bd"/>
</dbReference>
<dbReference type="GO" id="GO:0055052">
    <property type="term" value="C:ATP-binding cassette (ABC) transporter complex, substrate-binding subunit-containing"/>
    <property type="evidence" value="ECO:0007669"/>
    <property type="project" value="TreeGrafter"/>
</dbReference>
<protein>
    <submittedName>
        <fullName evidence="6">Sugar ABC transporter ATP-binding protein</fullName>
    </submittedName>
</protein>
<comment type="similarity">
    <text evidence="1">Belongs to the ABC transporter superfamily.</text>
</comment>
<dbReference type="SUPFAM" id="SSF52540">
    <property type="entry name" value="P-loop containing nucleoside triphosphate hydrolases"/>
    <property type="match status" value="1"/>
</dbReference>
<evidence type="ECO:0000256" key="2">
    <source>
        <dbReference type="ARBA" id="ARBA00022448"/>
    </source>
</evidence>
<keyword evidence="4 6" id="KW-0067">ATP-binding</keyword>
<dbReference type="InterPro" id="IPR015855">
    <property type="entry name" value="ABC_transpr_MalK-like"/>
</dbReference>
<dbReference type="InterPro" id="IPR047641">
    <property type="entry name" value="ABC_transpr_MalK/UgpC-like"/>
</dbReference>
<dbReference type="InterPro" id="IPR012340">
    <property type="entry name" value="NA-bd_OB-fold"/>
</dbReference>
<dbReference type="AlphaFoldDB" id="A0A154L6Y6"/>
<dbReference type="FunFam" id="3.40.50.300:FF:000042">
    <property type="entry name" value="Maltose/maltodextrin ABC transporter, ATP-binding protein"/>
    <property type="match status" value="1"/>
</dbReference>
<dbReference type="GO" id="GO:0140359">
    <property type="term" value="F:ABC-type transporter activity"/>
    <property type="evidence" value="ECO:0007669"/>
    <property type="project" value="InterPro"/>
</dbReference>
<dbReference type="GO" id="GO:0016887">
    <property type="term" value="F:ATP hydrolysis activity"/>
    <property type="evidence" value="ECO:0007669"/>
    <property type="project" value="InterPro"/>
</dbReference>
<dbReference type="PANTHER" id="PTHR43875:SF1">
    <property type="entry name" value="OSMOPROTECTIVE COMPOUNDS UPTAKE ATP-BINDING PROTEIN GGTA"/>
    <property type="match status" value="1"/>
</dbReference>
<evidence type="ECO:0000256" key="4">
    <source>
        <dbReference type="ARBA" id="ARBA00022840"/>
    </source>
</evidence>
<evidence type="ECO:0000313" key="6">
    <source>
        <dbReference type="EMBL" id="KZB65778.1"/>
    </source>
</evidence>
<organism evidence="6 7">
    <name type="scientific">Thalassospira lucentensis</name>
    <dbReference type="NCBI Taxonomy" id="168935"/>
    <lineage>
        <taxon>Bacteria</taxon>
        <taxon>Pseudomonadati</taxon>
        <taxon>Pseudomonadota</taxon>
        <taxon>Alphaproteobacteria</taxon>
        <taxon>Rhodospirillales</taxon>
        <taxon>Thalassospiraceae</taxon>
        <taxon>Thalassospira</taxon>
    </lineage>
</organism>
<dbReference type="GO" id="GO:0005524">
    <property type="term" value="F:ATP binding"/>
    <property type="evidence" value="ECO:0007669"/>
    <property type="project" value="UniProtKB-KW"/>
</dbReference>
<reference evidence="6 7" key="1">
    <citation type="submission" date="2015-12" db="EMBL/GenBank/DDBJ databases">
        <title>Genome sequence of Thalassospira lucentensis MCCC 1A02072.</title>
        <authorList>
            <person name="Lu L."/>
            <person name="Lai Q."/>
            <person name="Shao Z."/>
            <person name="Qian P."/>
        </authorList>
    </citation>
    <scope>NUCLEOTIDE SEQUENCE [LARGE SCALE GENOMIC DNA]</scope>
    <source>
        <strain evidence="6 7">MCCC 1A02072</strain>
    </source>
</reference>
<evidence type="ECO:0000259" key="5">
    <source>
        <dbReference type="PROSITE" id="PS50893"/>
    </source>
</evidence>
<dbReference type="SMART" id="SM00382">
    <property type="entry name" value="AAA"/>
    <property type="match status" value="1"/>
</dbReference>
<evidence type="ECO:0000313" key="7">
    <source>
        <dbReference type="Proteomes" id="UP000076335"/>
    </source>
</evidence>
<evidence type="ECO:0000256" key="1">
    <source>
        <dbReference type="ARBA" id="ARBA00005417"/>
    </source>
</evidence>
<evidence type="ECO:0000256" key="3">
    <source>
        <dbReference type="ARBA" id="ARBA00022741"/>
    </source>
</evidence>
<proteinExistence type="inferred from homology"/>
<accession>A0A154L6Y6</accession>
<dbReference type="Gene3D" id="3.40.50.300">
    <property type="entry name" value="P-loop containing nucleotide triphosphate hydrolases"/>
    <property type="match status" value="1"/>
</dbReference>
<dbReference type="GO" id="GO:0008643">
    <property type="term" value="P:carbohydrate transport"/>
    <property type="evidence" value="ECO:0007669"/>
    <property type="project" value="InterPro"/>
</dbReference>
<dbReference type="InterPro" id="IPR008995">
    <property type="entry name" value="Mo/tungstate-bd_C_term_dom"/>
</dbReference>
<dbReference type="OrthoDB" id="9802264at2"/>
<dbReference type="Gene3D" id="2.40.50.100">
    <property type="match status" value="1"/>
</dbReference>
<dbReference type="CDD" id="cd03301">
    <property type="entry name" value="ABC_MalK_N"/>
    <property type="match status" value="1"/>
</dbReference>
<dbReference type="InterPro" id="IPR027417">
    <property type="entry name" value="P-loop_NTPase"/>
</dbReference>
<sequence length="343" mass="37678">MADVHLRHINKSFGAIEVIPDIELEIPHGSFTVLVGPSGCGKSTLLRMIAGLEKPTSGTIEIGGTDVTGFEPSARGISMVFQSYALYPHMTVAQNIDFGLRLMKMPTSEREERVKDAAKRLHLEPLLDRKPSELSGGQRQRVAIGRSIVRNPKVFLFDEPLSNLDAALRTQMRVELAELHQSIGATMVYVTHDQVEAMTLADQIVVMNAGRIEQVGPPMELYDNPQTEFVAAFIGSPKMNLLPGQAIGRDDIKSVGIRPEHLGTHMENGKWAARVGVIENLGSDTVVYMETDDFGSVTVRLPGHHPLRTGDRVFLTPDEKHLHLFGKDGRKIHAKDALSAPTT</sequence>
<dbReference type="Pfam" id="PF08402">
    <property type="entry name" value="TOBE_2"/>
    <property type="match status" value="1"/>
</dbReference>
<gene>
    <name evidence="6" type="ORF">AUP42_17595</name>
</gene>
<dbReference type="PROSITE" id="PS50893">
    <property type="entry name" value="ABC_TRANSPORTER_2"/>
    <property type="match status" value="1"/>
</dbReference>
<keyword evidence="3" id="KW-0547">Nucleotide-binding</keyword>
<dbReference type="Gene3D" id="2.40.50.140">
    <property type="entry name" value="Nucleic acid-binding proteins"/>
    <property type="match status" value="1"/>
</dbReference>
<dbReference type="SUPFAM" id="SSF50331">
    <property type="entry name" value="MOP-like"/>
    <property type="match status" value="1"/>
</dbReference>
<dbReference type="PANTHER" id="PTHR43875">
    <property type="entry name" value="MALTODEXTRIN IMPORT ATP-BINDING PROTEIN MSMX"/>
    <property type="match status" value="1"/>
</dbReference>
<dbReference type="InterPro" id="IPR013611">
    <property type="entry name" value="Transp-assoc_OB_typ2"/>
</dbReference>
<comment type="caution">
    <text evidence="6">The sequence shown here is derived from an EMBL/GenBank/DDBJ whole genome shotgun (WGS) entry which is preliminary data.</text>
</comment>
<dbReference type="InterPro" id="IPR017871">
    <property type="entry name" value="ABC_transporter-like_CS"/>
</dbReference>
<dbReference type="PROSITE" id="PS00211">
    <property type="entry name" value="ABC_TRANSPORTER_1"/>
    <property type="match status" value="1"/>
</dbReference>
<dbReference type="Proteomes" id="UP000076335">
    <property type="component" value="Unassembled WGS sequence"/>
</dbReference>
<dbReference type="Pfam" id="PF00005">
    <property type="entry name" value="ABC_tran"/>
    <property type="match status" value="1"/>
</dbReference>
<name>A0A154L6Y6_9PROT</name>
<dbReference type="InterPro" id="IPR003593">
    <property type="entry name" value="AAA+_ATPase"/>
</dbReference>
<keyword evidence="2" id="KW-0813">Transport</keyword>
<dbReference type="EMBL" id="LPVY01000008">
    <property type="protein sequence ID" value="KZB65778.1"/>
    <property type="molecule type" value="Genomic_DNA"/>
</dbReference>